<dbReference type="AlphaFoldDB" id="A0A1I4UVM3"/>
<keyword evidence="1" id="KW-0812">Transmembrane</keyword>
<evidence type="ECO:0000256" key="1">
    <source>
        <dbReference type="SAM" id="Phobius"/>
    </source>
</evidence>
<evidence type="ECO:0000313" key="3">
    <source>
        <dbReference type="Proteomes" id="UP000199149"/>
    </source>
</evidence>
<dbReference type="Proteomes" id="UP000199149">
    <property type="component" value="Unassembled WGS sequence"/>
</dbReference>
<dbReference type="RefSeq" id="WP_092907159.1">
    <property type="nucleotide sequence ID" value="NZ_FOUZ01000004.1"/>
</dbReference>
<gene>
    <name evidence="2" type="ORF">SAMN05421738_104146</name>
</gene>
<protein>
    <submittedName>
        <fullName evidence="2">Exosortase F-associated protein</fullName>
    </submittedName>
</protein>
<feature type="transmembrane region" description="Helical" evidence="1">
    <location>
        <begin position="58"/>
        <end position="77"/>
    </location>
</feature>
<dbReference type="EMBL" id="FOUZ01000004">
    <property type="protein sequence ID" value="SFM93022.1"/>
    <property type="molecule type" value="Genomic_DNA"/>
</dbReference>
<sequence length="148" mass="17876">MPNKFLRYAGVIVLIFGLILVRKFEDTLFYDPFLDYFHRVGHPRFPEIDYLNLNLSIIFRYFINSILTVLIVLLLFWKKSYVKFSIFILCIGLLILLPIYDYLISTKFSSGEMVFFYIRRFLIQPMFLLILVPCFYYQEIQHKKTLEN</sequence>
<feature type="transmembrane region" description="Helical" evidence="1">
    <location>
        <begin position="116"/>
        <end position="137"/>
    </location>
</feature>
<feature type="transmembrane region" description="Helical" evidence="1">
    <location>
        <begin position="5"/>
        <end position="24"/>
    </location>
</feature>
<keyword evidence="3" id="KW-1185">Reference proteome</keyword>
<keyword evidence="1" id="KW-1133">Transmembrane helix</keyword>
<dbReference type="STRING" id="684065.SAMN05421738_104146"/>
<keyword evidence="1" id="KW-0472">Membrane</keyword>
<dbReference type="NCBIfam" id="TIGR04127">
    <property type="entry name" value="flavo_near_exo"/>
    <property type="match status" value="1"/>
</dbReference>
<feature type="transmembrane region" description="Helical" evidence="1">
    <location>
        <begin position="84"/>
        <end position="104"/>
    </location>
</feature>
<name>A0A1I4UVM3_9FLAO</name>
<accession>A0A1I4UVM3</accession>
<organism evidence="2 3">
    <name type="scientific">Algoriella xinjiangensis</name>
    <dbReference type="NCBI Taxonomy" id="684065"/>
    <lineage>
        <taxon>Bacteria</taxon>
        <taxon>Pseudomonadati</taxon>
        <taxon>Bacteroidota</taxon>
        <taxon>Flavobacteriia</taxon>
        <taxon>Flavobacteriales</taxon>
        <taxon>Weeksellaceae</taxon>
        <taxon>Algoriella</taxon>
    </lineage>
</organism>
<dbReference type="InterPro" id="IPR026414">
    <property type="entry name" value="ExosoTase_F-assoc_memb"/>
</dbReference>
<proteinExistence type="predicted"/>
<reference evidence="3" key="1">
    <citation type="submission" date="2016-10" db="EMBL/GenBank/DDBJ databases">
        <authorList>
            <person name="Varghese N."/>
            <person name="Submissions S."/>
        </authorList>
    </citation>
    <scope>NUCLEOTIDE SEQUENCE [LARGE SCALE GENOMIC DNA]</scope>
    <source>
        <strain evidence="3">XJ109</strain>
    </source>
</reference>
<dbReference type="OrthoDB" id="982493at2"/>
<evidence type="ECO:0000313" key="2">
    <source>
        <dbReference type="EMBL" id="SFM93022.1"/>
    </source>
</evidence>